<evidence type="ECO:0008006" key="13">
    <source>
        <dbReference type="Google" id="ProtNLM"/>
    </source>
</evidence>
<comment type="caution">
    <text evidence="11">The sequence shown here is derived from an EMBL/GenBank/DDBJ whole genome shotgun (WGS) entry which is preliminary data.</text>
</comment>
<keyword evidence="3" id="KW-0134">Cell wall</keyword>
<dbReference type="InterPro" id="IPR006626">
    <property type="entry name" value="PbH1"/>
</dbReference>
<dbReference type="Gene3D" id="2.160.20.10">
    <property type="entry name" value="Single-stranded right-handed beta-helix, Pectin lyase-like"/>
    <property type="match status" value="1"/>
</dbReference>
<evidence type="ECO:0000313" key="12">
    <source>
        <dbReference type="Proteomes" id="UP001630127"/>
    </source>
</evidence>
<gene>
    <name evidence="11" type="ORF">ACH5RR_013438</name>
</gene>
<dbReference type="GO" id="GO:0004553">
    <property type="term" value="F:hydrolase activity, hydrolyzing O-glycosyl compounds"/>
    <property type="evidence" value="ECO:0007669"/>
    <property type="project" value="UniProtKB-ARBA"/>
</dbReference>
<feature type="active site" evidence="8">
    <location>
        <position position="120"/>
    </location>
</feature>
<keyword evidence="10" id="KW-0732">Signal</keyword>
<evidence type="ECO:0000256" key="9">
    <source>
        <dbReference type="RuleBase" id="RU361169"/>
    </source>
</evidence>
<dbReference type="AlphaFoldDB" id="A0ABD3A021"/>
<dbReference type="PROSITE" id="PS00502">
    <property type="entry name" value="POLYGALACTURONASE"/>
    <property type="match status" value="1"/>
</dbReference>
<sequence length="273" mass="29488">MELLLLLIIITPLEILDSGFCFIRSAGSQSMEELLMPEDLVFGLARRMAIIAQLEQGNVKLQNLKISAPIGSPNTDGIHVESSMGITIAGSTIRTGDDCISIGPGSMNMWISKIGCGPGHGISIGSLGNSFNEAGVQNVTVTDSIFSKTQNGVRVKSWAKPSDGYARNLLFQNLIMRNVAYPIIIDQMYCPDNTCPHQSSGVKVSRVMYKNIKGTSATQTAVKFDCSSSNPCTGITLQDIKLTYLNRSFRPTMTYCSNAMGTHIGAVFPKSCF</sequence>
<keyword evidence="5 9" id="KW-0378">Hydrolase</keyword>
<dbReference type="PANTHER" id="PTHR31375">
    <property type="match status" value="1"/>
</dbReference>
<evidence type="ECO:0000256" key="3">
    <source>
        <dbReference type="ARBA" id="ARBA00022512"/>
    </source>
</evidence>
<feature type="chain" id="PRO_5044811919" description="Polygalacturonase" evidence="10">
    <location>
        <begin position="22"/>
        <end position="273"/>
    </location>
</feature>
<evidence type="ECO:0000256" key="2">
    <source>
        <dbReference type="ARBA" id="ARBA00008834"/>
    </source>
</evidence>
<keyword evidence="4" id="KW-0964">Secreted</keyword>
<name>A0ABD3A021_9GENT</name>
<feature type="signal peptide" evidence="10">
    <location>
        <begin position="1"/>
        <end position="21"/>
    </location>
</feature>
<evidence type="ECO:0000256" key="10">
    <source>
        <dbReference type="SAM" id="SignalP"/>
    </source>
</evidence>
<evidence type="ECO:0000256" key="5">
    <source>
        <dbReference type="ARBA" id="ARBA00022801"/>
    </source>
</evidence>
<dbReference type="FunFam" id="2.160.20.10:FF:000111">
    <property type="entry name" value="Pectin lyase-like superfamily protein"/>
    <property type="match status" value="1"/>
</dbReference>
<dbReference type="SMART" id="SM00710">
    <property type="entry name" value="PbH1"/>
    <property type="match status" value="4"/>
</dbReference>
<comment type="similarity">
    <text evidence="2 9">Belongs to the glycosyl hydrolase 28 family.</text>
</comment>
<accession>A0ABD3A021</accession>
<dbReference type="Proteomes" id="UP001630127">
    <property type="component" value="Unassembled WGS sequence"/>
</dbReference>
<keyword evidence="7" id="KW-0961">Cell wall biogenesis/degradation</keyword>
<keyword evidence="12" id="KW-1185">Reference proteome</keyword>
<comment type="subcellular location">
    <subcellularLocation>
        <location evidence="1">Secreted</location>
        <location evidence="1">Cell wall</location>
    </subcellularLocation>
</comment>
<dbReference type="InterPro" id="IPR012334">
    <property type="entry name" value="Pectin_lyas_fold"/>
</dbReference>
<evidence type="ECO:0000256" key="4">
    <source>
        <dbReference type="ARBA" id="ARBA00022525"/>
    </source>
</evidence>
<evidence type="ECO:0000256" key="6">
    <source>
        <dbReference type="ARBA" id="ARBA00023295"/>
    </source>
</evidence>
<protein>
    <recommendedName>
        <fullName evidence="13">Polygalacturonase</fullName>
    </recommendedName>
</protein>
<evidence type="ECO:0000256" key="1">
    <source>
        <dbReference type="ARBA" id="ARBA00004191"/>
    </source>
</evidence>
<organism evidence="11 12">
    <name type="scientific">Cinchona calisaya</name>
    <dbReference type="NCBI Taxonomy" id="153742"/>
    <lineage>
        <taxon>Eukaryota</taxon>
        <taxon>Viridiplantae</taxon>
        <taxon>Streptophyta</taxon>
        <taxon>Embryophyta</taxon>
        <taxon>Tracheophyta</taxon>
        <taxon>Spermatophyta</taxon>
        <taxon>Magnoliopsida</taxon>
        <taxon>eudicotyledons</taxon>
        <taxon>Gunneridae</taxon>
        <taxon>Pentapetalae</taxon>
        <taxon>asterids</taxon>
        <taxon>lamiids</taxon>
        <taxon>Gentianales</taxon>
        <taxon>Rubiaceae</taxon>
        <taxon>Cinchonoideae</taxon>
        <taxon>Cinchoneae</taxon>
        <taxon>Cinchona</taxon>
    </lineage>
</organism>
<dbReference type="SUPFAM" id="SSF51126">
    <property type="entry name" value="Pectin lyase-like"/>
    <property type="match status" value="1"/>
</dbReference>
<reference evidence="11 12" key="1">
    <citation type="submission" date="2024-11" db="EMBL/GenBank/DDBJ databases">
        <title>A near-complete genome assembly of Cinchona calisaya.</title>
        <authorList>
            <person name="Lian D.C."/>
            <person name="Zhao X.W."/>
            <person name="Wei L."/>
        </authorList>
    </citation>
    <scope>NUCLEOTIDE SEQUENCE [LARGE SCALE GENOMIC DNA]</scope>
    <source>
        <tissue evidence="11">Nenye</tissue>
    </source>
</reference>
<dbReference type="GO" id="GO:0071555">
    <property type="term" value="P:cell wall organization"/>
    <property type="evidence" value="ECO:0007669"/>
    <property type="project" value="UniProtKB-KW"/>
</dbReference>
<evidence type="ECO:0000256" key="7">
    <source>
        <dbReference type="ARBA" id="ARBA00023316"/>
    </source>
</evidence>
<evidence type="ECO:0000313" key="11">
    <source>
        <dbReference type="EMBL" id="KAL3525066.1"/>
    </source>
</evidence>
<dbReference type="Pfam" id="PF00295">
    <property type="entry name" value="Glyco_hydro_28"/>
    <property type="match status" value="1"/>
</dbReference>
<dbReference type="InterPro" id="IPR011050">
    <property type="entry name" value="Pectin_lyase_fold/virulence"/>
</dbReference>
<dbReference type="InterPro" id="IPR000743">
    <property type="entry name" value="Glyco_hydro_28"/>
</dbReference>
<evidence type="ECO:0000256" key="8">
    <source>
        <dbReference type="PROSITE-ProRule" id="PRU10052"/>
    </source>
</evidence>
<keyword evidence="6 9" id="KW-0326">Glycosidase</keyword>
<proteinExistence type="inferred from homology"/>
<dbReference type="EMBL" id="JBJUIK010000006">
    <property type="protein sequence ID" value="KAL3525066.1"/>
    <property type="molecule type" value="Genomic_DNA"/>
</dbReference>